<name>A0AA39I6H7_9BILA</name>
<feature type="compositionally biased region" description="Polar residues" evidence="5">
    <location>
        <begin position="384"/>
        <end position="394"/>
    </location>
</feature>
<evidence type="ECO:0000256" key="2">
    <source>
        <dbReference type="ARBA" id="ARBA00023015"/>
    </source>
</evidence>
<dbReference type="CDD" id="cd14687">
    <property type="entry name" value="bZIP_ATF2"/>
    <property type="match status" value="1"/>
</dbReference>
<accession>A0AA39I6H7</accession>
<keyword evidence="4" id="KW-0539">Nucleus</keyword>
<dbReference type="GO" id="GO:0005634">
    <property type="term" value="C:nucleus"/>
    <property type="evidence" value="ECO:0007669"/>
    <property type="project" value="UniProtKB-SubCell"/>
</dbReference>
<evidence type="ECO:0000256" key="1">
    <source>
        <dbReference type="ARBA" id="ARBA00004123"/>
    </source>
</evidence>
<evidence type="ECO:0000256" key="3">
    <source>
        <dbReference type="ARBA" id="ARBA00023163"/>
    </source>
</evidence>
<evidence type="ECO:0000313" key="8">
    <source>
        <dbReference type="Proteomes" id="UP001175271"/>
    </source>
</evidence>
<feature type="region of interest" description="Disordered" evidence="5">
    <location>
        <begin position="375"/>
        <end position="405"/>
    </location>
</feature>
<organism evidence="7 8">
    <name type="scientific">Steinernema hermaphroditum</name>
    <dbReference type="NCBI Taxonomy" id="289476"/>
    <lineage>
        <taxon>Eukaryota</taxon>
        <taxon>Metazoa</taxon>
        <taxon>Ecdysozoa</taxon>
        <taxon>Nematoda</taxon>
        <taxon>Chromadorea</taxon>
        <taxon>Rhabditida</taxon>
        <taxon>Tylenchina</taxon>
        <taxon>Panagrolaimomorpha</taxon>
        <taxon>Strongyloidoidea</taxon>
        <taxon>Steinernematidae</taxon>
        <taxon>Steinernema</taxon>
    </lineage>
</organism>
<keyword evidence="3" id="KW-0804">Transcription</keyword>
<keyword evidence="2" id="KW-0805">Transcription regulation</keyword>
<dbReference type="SUPFAM" id="SSF57959">
    <property type="entry name" value="Leucine zipper domain"/>
    <property type="match status" value="1"/>
</dbReference>
<feature type="domain" description="BZIP" evidence="6">
    <location>
        <begin position="412"/>
        <end position="475"/>
    </location>
</feature>
<gene>
    <name evidence="7" type="ORF">QR680_013321</name>
</gene>
<dbReference type="PANTHER" id="PTHR19304">
    <property type="entry name" value="CYCLIC-AMP RESPONSE ELEMENT BINDING PROTEIN"/>
    <property type="match status" value="1"/>
</dbReference>
<dbReference type="EMBL" id="JAUCMV010000002">
    <property type="protein sequence ID" value="KAK0418005.1"/>
    <property type="molecule type" value="Genomic_DNA"/>
</dbReference>
<keyword evidence="8" id="KW-1185">Reference proteome</keyword>
<dbReference type="SMART" id="SM00338">
    <property type="entry name" value="BRLZ"/>
    <property type="match status" value="1"/>
</dbReference>
<evidence type="ECO:0000313" key="7">
    <source>
        <dbReference type="EMBL" id="KAK0418005.1"/>
    </source>
</evidence>
<dbReference type="InterPro" id="IPR051027">
    <property type="entry name" value="bZIP_transcription_factors"/>
</dbReference>
<dbReference type="InterPro" id="IPR004827">
    <property type="entry name" value="bZIP"/>
</dbReference>
<proteinExistence type="predicted"/>
<evidence type="ECO:0000256" key="5">
    <source>
        <dbReference type="SAM" id="MobiDB-lite"/>
    </source>
</evidence>
<reference evidence="7" key="1">
    <citation type="submission" date="2023-06" db="EMBL/GenBank/DDBJ databases">
        <title>Genomic analysis of the entomopathogenic nematode Steinernema hermaphroditum.</title>
        <authorList>
            <person name="Schwarz E.M."/>
            <person name="Heppert J.K."/>
            <person name="Baniya A."/>
            <person name="Schwartz H.T."/>
            <person name="Tan C.-H."/>
            <person name="Antoshechkin I."/>
            <person name="Sternberg P.W."/>
            <person name="Goodrich-Blair H."/>
            <person name="Dillman A.R."/>
        </authorList>
    </citation>
    <scope>NUCLEOTIDE SEQUENCE</scope>
    <source>
        <strain evidence="7">PS9179</strain>
        <tissue evidence="7">Whole animal</tissue>
    </source>
</reference>
<evidence type="ECO:0000259" key="6">
    <source>
        <dbReference type="PROSITE" id="PS50217"/>
    </source>
</evidence>
<feature type="compositionally biased region" description="Low complexity" evidence="5">
    <location>
        <begin position="1"/>
        <end position="11"/>
    </location>
</feature>
<dbReference type="Proteomes" id="UP001175271">
    <property type="component" value="Unassembled WGS sequence"/>
</dbReference>
<comment type="caution">
    <text evidence="7">The sequence shown here is derived from an EMBL/GenBank/DDBJ whole genome shotgun (WGS) entry which is preliminary data.</text>
</comment>
<protein>
    <recommendedName>
        <fullName evidence="6">BZIP domain-containing protein</fullName>
    </recommendedName>
</protein>
<dbReference type="AlphaFoldDB" id="A0AA39I6H7"/>
<dbReference type="PROSITE" id="PS50217">
    <property type="entry name" value="BZIP"/>
    <property type="match status" value="1"/>
</dbReference>
<evidence type="ECO:0000256" key="4">
    <source>
        <dbReference type="ARBA" id="ARBA00023242"/>
    </source>
</evidence>
<feature type="region of interest" description="Disordered" evidence="5">
    <location>
        <begin position="1"/>
        <end position="21"/>
    </location>
</feature>
<sequence length="529" mass="55788">MSVATSTSVASAERKEDSSVDVVSLETPQVLGAGLSPSVLNAAIGSTAGFPTTPELKKYLTMNPFEIKFREANRRISQSSQELLEQNGLVPPTIAISSGGVLKLPSSFSQSPGLFPSINMLSADIDPTEALKTADIAKLVQQMKESGSSLFPGRLSTDEGNQTPRTADVLNAVLDMHSDRLGSINYLGVSSAATVSAAAAAAAVAAVHTVAGVTAASAITPPASVPTLIHPVASSSIPKAPSPVAPIKAGELTVAGVQVPALAVVSTSSTITTMYPPLSLNTLPHSTVANGGLLQPTAIDPTGNSPRSPINMTQLKTAKPIDSSVIPINASGSQFVGNDAVVNHWSSSEHDVKPVIHKRSVESLHSPYYHSDYEALKSKDDASGRSNDSQVSTTRGRGRGRGASITADMPADERRLTILERNKAAAVRYRKRKKEEHDEMLGRVHGLEQDKVSLTTQNTVLRRELERVTALLKARDSRCVCRANQIMCEGLRSEDSPIDIVSNLDLTSVNVAAGPASLYLTPQQAYKPK</sequence>
<comment type="subcellular location">
    <subcellularLocation>
        <location evidence="1">Nucleus</location>
    </subcellularLocation>
</comment>
<dbReference type="GO" id="GO:0003700">
    <property type="term" value="F:DNA-binding transcription factor activity"/>
    <property type="evidence" value="ECO:0007669"/>
    <property type="project" value="InterPro"/>
</dbReference>
<dbReference type="InterPro" id="IPR046347">
    <property type="entry name" value="bZIP_sf"/>
</dbReference>
<dbReference type="Gene3D" id="1.20.5.170">
    <property type="match status" value="1"/>
</dbReference>